<feature type="transmembrane region" description="Helical" evidence="2">
    <location>
        <begin position="162"/>
        <end position="182"/>
    </location>
</feature>
<feature type="transmembrane region" description="Helical" evidence="2">
    <location>
        <begin position="232"/>
        <end position="257"/>
    </location>
</feature>
<evidence type="ECO:0000313" key="3">
    <source>
        <dbReference type="EMBL" id="CAD9360948.1"/>
    </source>
</evidence>
<organism evidence="3">
    <name type="scientific">Trieres chinensis</name>
    <name type="common">Marine centric diatom</name>
    <name type="synonym">Odontella sinensis</name>
    <dbReference type="NCBI Taxonomy" id="1514140"/>
    <lineage>
        <taxon>Eukaryota</taxon>
        <taxon>Sar</taxon>
        <taxon>Stramenopiles</taxon>
        <taxon>Ochrophyta</taxon>
        <taxon>Bacillariophyta</taxon>
        <taxon>Mediophyceae</taxon>
        <taxon>Biddulphiophycidae</taxon>
        <taxon>Eupodiscales</taxon>
        <taxon>Parodontellaceae</taxon>
        <taxon>Trieres</taxon>
    </lineage>
</organism>
<feature type="compositionally biased region" description="Basic and acidic residues" evidence="1">
    <location>
        <begin position="25"/>
        <end position="39"/>
    </location>
</feature>
<sequence length="274" mass="30889">MKIQSRLRAEASQMAQGLSRTGRIMSDRSKKREITDQDKTQVQNHPAQVRKNRKLLLRPNTTFSVTWKAITVACVALEVASIAFAPVLSGEMKKMSLDSMIKVALLPPKKDYNLPSTGLLRPLLGTIFSDSISFIAHTRKDHDPFWKKVWKSVVQYLADQTALLASVISFLDVFITFFTGELSEQTGVLRPKKFFKRWILPGVLLQLLVNPNMKDVAGIIKNSIQFSFNVGLARLCHIFIAVLPIISFITVSFLDVIHEFVERENKKISASFLA</sequence>
<feature type="transmembrane region" description="Helical" evidence="2">
    <location>
        <begin position="194"/>
        <end position="212"/>
    </location>
</feature>
<gene>
    <name evidence="3" type="ORF">OSIN01602_LOCUS21266</name>
</gene>
<feature type="region of interest" description="Disordered" evidence="1">
    <location>
        <begin position="18"/>
        <end position="47"/>
    </location>
</feature>
<dbReference type="EMBL" id="HBGO01036734">
    <property type="protein sequence ID" value="CAD9360948.1"/>
    <property type="molecule type" value="Transcribed_RNA"/>
</dbReference>
<keyword evidence="2" id="KW-0472">Membrane</keyword>
<evidence type="ECO:0000256" key="1">
    <source>
        <dbReference type="SAM" id="MobiDB-lite"/>
    </source>
</evidence>
<proteinExistence type="predicted"/>
<keyword evidence="2" id="KW-0812">Transmembrane</keyword>
<evidence type="ECO:0000256" key="2">
    <source>
        <dbReference type="SAM" id="Phobius"/>
    </source>
</evidence>
<protein>
    <submittedName>
        <fullName evidence="3">Uncharacterized protein</fullName>
    </submittedName>
</protein>
<name>A0A7S2A8I3_TRICV</name>
<keyword evidence="2" id="KW-1133">Transmembrane helix</keyword>
<accession>A0A7S2A8I3</accession>
<dbReference type="AlphaFoldDB" id="A0A7S2A8I3"/>
<feature type="transmembrane region" description="Helical" evidence="2">
    <location>
        <begin position="65"/>
        <end position="88"/>
    </location>
</feature>
<reference evidence="3" key="1">
    <citation type="submission" date="2021-01" db="EMBL/GenBank/DDBJ databases">
        <authorList>
            <person name="Corre E."/>
            <person name="Pelletier E."/>
            <person name="Niang G."/>
            <person name="Scheremetjew M."/>
            <person name="Finn R."/>
            <person name="Kale V."/>
            <person name="Holt S."/>
            <person name="Cochrane G."/>
            <person name="Meng A."/>
            <person name="Brown T."/>
            <person name="Cohen L."/>
        </authorList>
    </citation>
    <scope>NUCLEOTIDE SEQUENCE</scope>
    <source>
        <strain evidence="3">Grunow 1884</strain>
    </source>
</reference>